<keyword evidence="3" id="KW-1185">Reference proteome</keyword>
<evidence type="ECO:0000313" key="2">
    <source>
        <dbReference type="EMBL" id="RUO49300.1"/>
    </source>
</evidence>
<feature type="region of interest" description="Disordered" evidence="1">
    <location>
        <begin position="1"/>
        <end position="73"/>
    </location>
</feature>
<comment type="caution">
    <text evidence="2">The sequence shown here is derived from an EMBL/GenBank/DDBJ whole genome shotgun (WGS) entry which is preliminary data.</text>
</comment>
<name>A0A432XKS8_9GAMM</name>
<accession>A0A432XKS8</accession>
<proteinExistence type="predicted"/>
<protein>
    <submittedName>
        <fullName evidence="2">Uncharacterized protein</fullName>
    </submittedName>
</protein>
<organism evidence="2 3">
    <name type="scientific">Pseudidiomarina donghaiensis</name>
    <dbReference type="NCBI Taxonomy" id="519452"/>
    <lineage>
        <taxon>Bacteria</taxon>
        <taxon>Pseudomonadati</taxon>
        <taxon>Pseudomonadota</taxon>
        <taxon>Gammaproteobacteria</taxon>
        <taxon>Alteromonadales</taxon>
        <taxon>Idiomarinaceae</taxon>
        <taxon>Pseudidiomarina</taxon>
    </lineage>
</organism>
<evidence type="ECO:0000256" key="1">
    <source>
        <dbReference type="SAM" id="MobiDB-lite"/>
    </source>
</evidence>
<reference evidence="3" key="1">
    <citation type="journal article" date="2018" name="Front. Microbiol.">
        <title>Genome-Based Analysis Reveals the Taxonomy and Diversity of the Family Idiomarinaceae.</title>
        <authorList>
            <person name="Liu Y."/>
            <person name="Lai Q."/>
            <person name="Shao Z."/>
        </authorList>
    </citation>
    <scope>NUCLEOTIDE SEQUENCE [LARGE SCALE GENOMIC DNA]</scope>
    <source>
        <strain evidence="3">908033</strain>
    </source>
</reference>
<evidence type="ECO:0000313" key="3">
    <source>
        <dbReference type="Proteomes" id="UP000286985"/>
    </source>
</evidence>
<dbReference type="AlphaFoldDB" id="A0A432XKS8"/>
<dbReference type="EMBL" id="PIPU01000001">
    <property type="protein sequence ID" value="RUO49300.1"/>
    <property type="molecule type" value="Genomic_DNA"/>
</dbReference>
<gene>
    <name evidence="2" type="ORF">CWE24_01995</name>
</gene>
<sequence>MQTQLQTMVRTRGGLGSAPLSRNKCSKKKKEEGAAPGPDQGLHPSLPLSPLDTSDIHLYTQIQNTQERPRQQT</sequence>
<dbReference type="Proteomes" id="UP000286985">
    <property type="component" value="Unassembled WGS sequence"/>
</dbReference>